<gene>
    <name evidence="2" type="ORF">NDU88_002290</name>
</gene>
<keyword evidence="3" id="KW-1185">Reference proteome</keyword>
<evidence type="ECO:0000256" key="1">
    <source>
        <dbReference type="SAM" id="MobiDB-lite"/>
    </source>
</evidence>
<name>A0AAV7RBJ1_PLEWA</name>
<feature type="region of interest" description="Disordered" evidence="1">
    <location>
        <begin position="88"/>
        <end position="114"/>
    </location>
</feature>
<accession>A0AAV7RBJ1</accession>
<dbReference type="Proteomes" id="UP001066276">
    <property type="component" value="Chromosome 5"/>
</dbReference>
<comment type="caution">
    <text evidence="2">The sequence shown here is derived from an EMBL/GenBank/DDBJ whole genome shotgun (WGS) entry which is preliminary data.</text>
</comment>
<feature type="compositionally biased region" description="Basic and acidic residues" evidence="1">
    <location>
        <begin position="93"/>
        <end position="114"/>
    </location>
</feature>
<dbReference type="AlphaFoldDB" id="A0AAV7RBJ1"/>
<dbReference type="EMBL" id="JANPWB010000009">
    <property type="protein sequence ID" value="KAJ1149483.1"/>
    <property type="molecule type" value="Genomic_DNA"/>
</dbReference>
<organism evidence="2 3">
    <name type="scientific">Pleurodeles waltl</name>
    <name type="common">Iberian ribbed newt</name>
    <dbReference type="NCBI Taxonomy" id="8319"/>
    <lineage>
        <taxon>Eukaryota</taxon>
        <taxon>Metazoa</taxon>
        <taxon>Chordata</taxon>
        <taxon>Craniata</taxon>
        <taxon>Vertebrata</taxon>
        <taxon>Euteleostomi</taxon>
        <taxon>Amphibia</taxon>
        <taxon>Batrachia</taxon>
        <taxon>Caudata</taxon>
        <taxon>Salamandroidea</taxon>
        <taxon>Salamandridae</taxon>
        <taxon>Pleurodelinae</taxon>
        <taxon>Pleurodeles</taxon>
    </lineage>
</organism>
<proteinExistence type="predicted"/>
<sequence>MRNDWEAEEIELGYEGGGEELEKGKIPAWQEKLSTGPMDKVQKGGLLIFLSEGICYRCQRYMMNRCKKQNGEIGEEAKKKEASLLRLQTGEAGEGKKIPKMVEKEVGNNTMDKS</sequence>
<protein>
    <submittedName>
        <fullName evidence="2">Uncharacterized protein</fullName>
    </submittedName>
</protein>
<evidence type="ECO:0000313" key="2">
    <source>
        <dbReference type="EMBL" id="KAJ1149483.1"/>
    </source>
</evidence>
<evidence type="ECO:0000313" key="3">
    <source>
        <dbReference type="Proteomes" id="UP001066276"/>
    </source>
</evidence>
<reference evidence="2" key="1">
    <citation type="journal article" date="2022" name="bioRxiv">
        <title>Sequencing and chromosome-scale assembly of the giantPleurodeles waltlgenome.</title>
        <authorList>
            <person name="Brown T."/>
            <person name="Elewa A."/>
            <person name="Iarovenko S."/>
            <person name="Subramanian E."/>
            <person name="Araus A.J."/>
            <person name="Petzold A."/>
            <person name="Susuki M."/>
            <person name="Suzuki K.-i.T."/>
            <person name="Hayashi T."/>
            <person name="Toyoda A."/>
            <person name="Oliveira C."/>
            <person name="Osipova E."/>
            <person name="Leigh N.D."/>
            <person name="Simon A."/>
            <person name="Yun M.H."/>
        </authorList>
    </citation>
    <scope>NUCLEOTIDE SEQUENCE</scope>
    <source>
        <strain evidence="2">20211129_DDA</strain>
        <tissue evidence="2">Liver</tissue>
    </source>
</reference>